<dbReference type="eggNOG" id="KOG0594">
    <property type="taxonomic scope" value="Eukaryota"/>
</dbReference>
<dbReference type="InterPro" id="IPR011009">
    <property type="entry name" value="Kinase-like_dom_sf"/>
</dbReference>
<evidence type="ECO:0000256" key="6">
    <source>
        <dbReference type="ARBA" id="ARBA00023242"/>
    </source>
</evidence>
<evidence type="ECO:0000313" key="10">
    <source>
        <dbReference type="EMBL" id="CCX05473.1"/>
    </source>
</evidence>
<feature type="domain" description="Protein kinase" evidence="9">
    <location>
        <begin position="118"/>
        <end position="410"/>
    </location>
</feature>
<dbReference type="GO" id="GO:0007165">
    <property type="term" value="P:signal transduction"/>
    <property type="evidence" value="ECO:0007669"/>
    <property type="project" value="TreeGrafter"/>
</dbReference>
<keyword evidence="5" id="KW-0067">ATP-binding</keyword>
<dbReference type="InterPro" id="IPR050108">
    <property type="entry name" value="CDK"/>
</dbReference>
<dbReference type="GO" id="GO:0006355">
    <property type="term" value="P:regulation of DNA-templated transcription"/>
    <property type="evidence" value="ECO:0007669"/>
    <property type="project" value="InterPro"/>
</dbReference>
<dbReference type="InterPro" id="IPR036529">
    <property type="entry name" value="KIX_dom_sf"/>
</dbReference>
<comment type="catalytic activity">
    <reaction evidence="8">
        <text>L-seryl-[protein] + ATP = O-phospho-L-seryl-[protein] + ADP + H(+)</text>
        <dbReference type="Rhea" id="RHEA:17989"/>
        <dbReference type="Rhea" id="RHEA-COMP:9863"/>
        <dbReference type="Rhea" id="RHEA-COMP:11604"/>
        <dbReference type="ChEBI" id="CHEBI:15378"/>
        <dbReference type="ChEBI" id="CHEBI:29999"/>
        <dbReference type="ChEBI" id="CHEBI:30616"/>
        <dbReference type="ChEBI" id="CHEBI:83421"/>
        <dbReference type="ChEBI" id="CHEBI:456216"/>
        <dbReference type="EC" id="2.7.11.22"/>
    </reaction>
</comment>
<dbReference type="GO" id="GO:0030332">
    <property type="term" value="F:cyclin binding"/>
    <property type="evidence" value="ECO:0007669"/>
    <property type="project" value="TreeGrafter"/>
</dbReference>
<dbReference type="GO" id="GO:0005634">
    <property type="term" value="C:nucleus"/>
    <property type="evidence" value="ECO:0007669"/>
    <property type="project" value="UniProtKB-SubCell"/>
</dbReference>
<dbReference type="Pfam" id="PF00069">
    <property type="entry name" value="Pkinase"/>
    <property type="match status" value="1"/>
</dbReference>
<comment type="catalytic activity">
    <reaction evidence="7">
        <text>L-threonyl-[protein] + ATP = O-phospho-L-threonyl-[protein] + ADP + H(+)</text>
        <dbReference type="Rhea" id="RHEA:46608"/>
        <dbReference type="Rhea" id="RHEA-COMP:11060"/>
        <dbReference type="Rhea" id="RHEA-COMP:11605"/>
        <dbReference type="ChEBI" id="CHEBI:15378"/>
        <dbReference type="ChEBI" id="CHEBI:30013"/>
        <dbReference type="ChEBI" id="CHEBI:30616"/>
        <dbReference type="ChEBI" id="CHEBI:61977"/>
        <dbReference type="ChEBI" id="CHEBI:456216"/>
        <dbReference type="EC" id="2.7.11.22"/>
    </reaction>
</comment>
<keyword evidence="4" id="KW-0547">Nucleotide-binding</keyword>
<dbReference type="Pfam" id="PF16987">
    <property type="entry name" value="KIX_2"/>
    <property type="match status" value="1"/>
</dbReference>
<comment type="similarity">
    <text evidence="2">Belongs to the protein kinase superfamily. CMGC Ser/Thr protein kinase family. CDC2/CDKX subfamily.</text>
</comment>
<protein>
    <recommendedName>
        <fullName evidence="3">cyclin-dependent kinase</fullName>
        <ecNumber evidence="3">2.7.11.22</ecNumber>
    </recommendedName>
</protein>
<keyword evidence="10" id="KW-0808">Transferase</keyword>
<dbReference type="GO" id="GO:0010389">
    <property type="term" value="P:regulation of G2/M transition of mitotic cell cycle"/>
    <property type="evidence" value="ECO:0007669"/>
    <property type="project" value="TreeGrafter"/>
</dbReference>
<reference evidence="10 11" key="1">
    <citation type="journal article" date="2013" name="PLoS Genet.">
        <title>The genome and development-dependent transcriptomes of Pyronema confluens: a window into fungal evolution.</title>
        <authorList>
            <person name="Traeger S."/>
            <person name="Altegoer F."/>
            <person name="Freitag M."/>
            <person name="Gabaldon T."/>
            <person name="Kempken F."/>
            <person name="Kumar A."/>
            <person name="Marcet-Houben M."/>
            <person name="Poggeler S."/>
            <person name="Stajich J.E."/>
            <person name="Nowrousian M."/>
        </authorList>
    </citation>
    <scope>NUCLEOTIDE SEQUENCE [LARGE SCALE GENOMIC DNA]</scope>
    <source>
        <strain evidence="11">CBS 100304</strain>
        <tissue evidence="10">Vegetative mycelium</tissue>
    </source>
</reference>
<comment type="subcellular location">
    <subcellularLocation>
        <location evidence="1">Nucleus</location>
    </subcellularLocation>
</comment>
<dbReference type="EMBL" id="HF935255">
    <property type="protein sequence ID" value="CCX05473.1"/>
    <property type="molecule type" value="Genomic_DNA"/>
</dbReference>
<name>U4KVC8_PYROM</name>
<dbReference type="Gene3D" id="1.10.246.20">
    <property type="entry name" value="Coactivator CBP, KIX domain"/>
    <property type="match status" value="1"/>
</dbReference>
<keyword evidence="6" id="KW-0539">Nucleus</keyword>
<evidence type="ECO:0000256" key="8">
    <source>
        <dbReference type="ARBA" id="ARBA00048367"/>
    </source>
</evidence>
<evidence type="ECO:0000259" key="9">
    <source>
        <dbReference type="PROSITE" id="PS50011"/>
    </source>
</evidence>
<evidence type="ECO:0000313" key="11">
    <source>
        <dbReference type="Proteomes" id="UP000018144"/>
    </source>
</evidence>
<dbReference type="STRING" id="1076935.U4KVC8"/>
<dbReference type="SUPFAM" id="SSF56112">
    <property type="entry name" value="Protein kinase-like (PK-like)"/>
    <property type="match status" value="1"/>
</dbReference>
<evidence type="ECO:0000256" key="1">
    <source>
        <dbReference type="ARBA" id="ARBA00004123"/>
    </source>
</evidence>
<keyword evidence="11" id="KW-1185">Reference proteome</keyword>
<dbReference type="GO" id="GO:0005524">
    <property type="term" value="F:ATP binding"/>
    <property type="evidence" value="ECO:0007669"/>
    <property type="project" value="UniProtKB-KW"/>
</dbReference>
<gene>
    <name evidence="10" type="ORF">PCON_05060</name>
</gene>
<organism evidence="10 11">
    <name type="scientific">Pyronema omphalodes (strain CBS 100304)</name>
    <name type="common">Pyronema confluens</name>
    <dbReference type="NCBI Taxonomy" id="1076935"/>
    <lineage>
        <taxon>Eukaryota</taxon>
        <taxon>Fungi</taxon>
        <taxon>Dikarya</taxon>
        <taxon>Ascomycota</taxon>
        <taxon>Pezizomycotina</taxon>
        <taxon>Pezizomycetes</taxon>
        <taxon>Pezizales</taxon>
        <taxon>Pyronemataceae</taxon>
        <taxon>Pyronema</taxon>
    </lineage>
</organism>
<evidence type="ECO:0000256" key="5">
    <source>
        <dbReference type="ARBA" id="ARBA00022840"/>
    </source>
</evidence>
<proteinExistence type="inferred from homology"/>
<dbReference type="GO" id="GO:0000307">
    <property type="term" value="C:cyclin-dependent protein kinase holoenzyme complex"/>
    <property type="evidence" value="ECO:0007669"/>
    <property type="project" value="TreeGrafter"/>
</dbReference>
<dbReference type="GO" id="GO:0003712">
    <property type="term" value="F:transcription coregulator activity"/>
    <property type="evidence" value="ECO:0007669"/>
    <property type="project" value="InterPro"/>
</dbReference>
<dbReference type="EC" id="2.7.11.22" evidence="3"/>
<accession>U4KVC8</accession>
<dbReference type="InterPro" id="IPR036546">
    <property type="entry name" value="MED15_KIX"/>
</dbReference>
<dbReference type="GO" id="GO:0004693">
    <property type="term" value="F:cyclin-dependent protein serine/threonine kinase activity"/>
    <property type="evidence" value="ECO:0007669"/>
    <property type="project" value="UniProtKB-EC"/>
</dbReference>
<dbReference type="AlphaFoldDB" id="U4KVC8"/>
<keyword evidence="10" id="KW-0418">Kinase</keyword>
<sequence length="416" mass="45526">MAAPSWQSSMGFVERLAVVEKIATALSLSNPQILRAQAMSMAQQVEDGILSRAYSKEDYIRLWTAKLAELQAAAASKTSSEAVPDSPTVSLAGSSGSGSDINSHFFHQQEQVESIGPYKTATHIASGLFSSIYKALLESSDPHKKQLVALKVTSLSSQQPPHNSKQEAHIINSLPPHPNIIKLLDTFTLPPSTFVLVLPFLPHTLASSLEKRLVPTQWRALSIIRDVLSGLAHIHKHGIIHRDIKPSNILFLACLGPAIIADFGIAYTPGGEEKEDDKITDVGTTCYRAPELLFGHRGYGRGVDMWATGCVLAECIRGGEALFEAGDLGSELRLIASIFRTLGTPNSESWPETKHFPDFKKIQFHQMPAKPWEELLPNGTPLMRDLASKLLRYESGDRISAEEALKHPVFEGVPQE</sequence>
<dbReference type="PANTHER" id="PTHR24056:SF576">
    <property type="entry name" value="SERINE_THREONINE-PROTEIN KINASE CSK1"/>
    <property type="match status" value="1"/>
</dbReference>
<dbReference type="GO" id="GO:0005737">
    <property type="term" value="C:cytoplasm"/>
    <property type="evidence" value="ECO:0007669"/>
    <property type="project" value="TreeGrafter"/>
</dbReference>
<dbReference type="PANTHER" id="PTHR24056">
    <property type="entry name" value="CELL DIVISION PROTEIN KINASE"/>
    <property type="match status" value="1"/>
</dbReference>
<evidence type="ECO:0000256" key="4">
    <source>
        <dbReference type="ARBA" id="ARBA00022741"/>
    </source>
</evidence>
<evidence type="ECO:0000256" key="2">
    <source>
        <dbReference type="ARBA" id="ARBA00006485"/>
    </source>
</evidence>
<dbReference type="OrthoDB" id="413582at2759"/>
<dbReference type="PROSITE" id="PS00108">
    <property type="entry name" value="PROTEIN_KINASE_ST"/>
    <property type="match status" value="1"/>
</dbReference>
<dbReference type="SMART" id="SM00220">
    <property type="entry name" value="S_TKc"/>
    <property type="match status" value="1"/>
</dbReference>
<dbReference type="Gene3D" id="1.10.510.10">
    <property type="entry name" value="Transferase(Phosphotransferase) domain 1"/>
    <property type="match status" value="1"/>
</dbReference>
<evidence type="ECO:0000256" key="7">
    <source>
        <dbReference type="ARBA" id="ARBA00047811"/>
    </source>
</evidence>
<dbReference type="GO" id="GO:0000082">
    <property type="term" value="P:G1/S transition of mitotic cell cycle"/>
    <property type="evidence" value="ECO:0007669"/>
    <property type="project" value="TreeGrafter"/>
</dbReference>
<evidence type="ECO:0000256" key="3">
    <source>
        <dbReference type="ARBA" id="ARBA00012425"/>
    </source>
</evidence>
<dbReference type="Gene3D" id="3.30.200.20">
    <property type="entry name" value="Phosphorylase Kinase, domain 1"/>
    <property type="match status" value="1"/>
</dbReference>
<dbReference type="Proteomes" id="UP000018144">
    <property type="component" value="Unassembled WGS sequence"/>
</dbReference>
<dbReference type="OMA" id="FELWTVF"/>
<dbReference type="InterPro" id="IPR008271">
    <property type="entry name" value="Ser/Thr_kinase_AS"/>
</dbReference>
<dbReference type="PROSITE" id="PS50011">
    <property type="entry name" value="PROTEIN_KINASE_DOM"/>
    <property type="match status" value="1"/>
</dbReference>
<dbReference type="InterPro" id="IPR000719">
    <property type="entry name" value="Prot_kinase_dom"/>
</dbReference>